<dbReference type="PROSITE" id="PS00798">
    <property type="entry name" value="ALDOKETO_REDUCTASE_1"/>
    <property type="match status" value="1"/>
</dbReference>
<evidence type="ECO:0000313" key="3">
    <source>
        <dbReference type="Proteomes" id="UP000759131"/>
    </source>
</evidence>
<feature type="non-terminal residue" evidence="2">
    <location>
        <position position="77"/>
    </location>
</feature>
<dbReference type="OrthoDB" id="416253at2759"/>
<dbReference type="InterPro" id="IPR020471">
    <property type="entry name" value="AKR"/>
</dbReference>
<organism evidence="2">
    <name type="scientific">Medioppia subpectinata</name>
    <dbReference type="NCBI Taxonomy" id="1979941"/>
    <lineage>
        <taxon>Eukaryota</taxon>
        <taxon>Metazoa</taxon>
        <taxon>Ecdysozoa</taxon>
        <taxon>Arthropoda</taxon>
        <taxon>Chelicerata</taxon>
        <taxon>Arachnida</taxon>
        <taxon>Acari</taxon>
        <taxon>Acariformes</taxon>
        <taxon>Sarcoptiformes</taxon>
        <taxon>Oribatida</taxon>
        <taxon>Brachypylina</taxon>
        <taxon>Oppioidea</taxon>
        <taxon>Oppiidae</taxon>
        <taxon>Medioppia</taxon>
    </lineage>
</organism>
<dbReference type="InterPro" id="IPR018170">
    <property type="entry name" value="Aldo/ket_reductase_CS"/>
</dbReference>
<dbReference type="PANTHER" id="PTHR11732">
    <property type="entry name" value="ALDO/KETO REDUCTASE"/>
    <property type="match status" value="1"/>
</dbReference>
<dbReference type="AlphaFoldDB" id="A0A7R9QM32"/>
<accession>A0A7R9QM32</accession>
<dbReference type="InterPro" id="IPR036812">
    <property type="entry name" value="NAD(P)_OxRdtase_dom_sf"/>
</dbReference>
<dbReference type="EMBL" id="OC910280">
    <property type="protein sequence ID" value="CAD7651134.1"/>
    <property type="molecule type" value="Genomic_DNA"/>
</dbReference>
<dbReference type="EMBL" id="CAJPIZ010055705">
    <property type="protein sequence ID" value="CAG2123257.1"/>
    <property type="molecule type" value="Genomic_DNA"/>
</dbReference>
<feature type="domain" description="NADP-dependent oxidoreductase" evidence="1">
    <location>
        <begin position="34"/>
        <end position="70"/>
    </location>
</feature>
<name>A0A7R9QM32_9ACAR</name>
<gene>
    <name evidence="2" type="ORF">OSB1V03_LOCUS23202</name>
</gene>
<dbReference type="Gene3D" id="3.20.20.100">
    <property type="entry name" value="NADP-dependent oxidoreductase domain"/>
    <property type="match status" value="1"/>
</dbReference>
<dbReference type="SUPFAM" id="SSF51430">
    <property type="entry name" value="NAD(P)-linked oxidoreductase"/>
    <property type="match status" value="1"/>
</dbReference>
<dbReference type="Proteomes" id="UP000759131">
    <property type="component" value="Unassembled WGS sequence"/>
</dbReference>
<protein>
    <recommendedName>
        <fullName evidence="1">NADP-dependent oxidoreductase domain-containing protein</fullName>
    </recommendedName>
</protein>
<dbReference type="InterPro" id="IPR023210">
    <property type="entry name" value="NADP_OxRdtase_dom"/>
</dbReference>
<dbReference type="GO" id="GO:0016491">
    <property type="term" value="F:oxidoreductase activity"/>
    <property type="evidence" value="ECO:0007669"/>
    <property type="project" value="InterPro"/>
</dbReference>
<evidence type="ECO:0000259" key="1">
    <source>
        <dbReference type="Pfam" id="PF00248"/>
    </source>
</evidence>
<keyword evidence="3" id="KW-1185">Reference proteome</keyword>
<dbReference type="Pfam" id="PF00248">
    <property type="entry name" value="Aldo_ket_red"/>
    <property type="match status" value="1"/>
</dbReference>
<proteinExistence type="predicted"/>
<sequence>MAAIAAKVPNLTLNDGHKFPIVGLGTYEAPPGVVEQVVRVAIDAGYRHFDCADFYENEHEVGQALRDAIRDGKVTRD</sequence>
<reference evidence="2" key="1">
    <citation type="submission" date="2020-11" db="EMBL/GenBank/DDBJ databases">
        <authorList>
            <person name="Tran Van P."/>
        </authorList>
    </citation>
    <scope>NUCLEOTIDE SEQUENCE</scope>
</reference>
<evidence type="ECO:0000313" key="2">
    <source>
        <dbReference type="EMBL" id="CAD7651134.1"/>
    </source>
</evidence>